<dbReference type="InterPro" id="IPR001670">
    <property type="entry name" value="ADH_Fe/GldA"/>
</dbReference>
<dbReference type="CDD" id="cd08179">
    <property type="entry name" value="NADPH_BDH"/>
    <property type="match status" value="1"/>
</dbReference>
<dbReference type="EMBL" id="UHJJ01000020">
    <property type="protein sequence ID" value="SUQ16057.1"/>
    <property type="molecule type" value="Genomic_DNA"/>
</dbReference>
<organism evidence="6 7">
    <name type="scientific">Faecalicatena contorta</name>
    <dbReference type="NCBI Taxonomy" id="39482"/>
    <lineage>
        <taxon>Bacteria</taxon>
        <taxon>Bacillati</taxon>
        <taxon>Bacillota</taxon>
        <taxon>Clostridia</taxon>
        <taxon>Lachnospirales</taxon>
        <taxon>Lachnospiraceae</taxon>
        <taxon>Faecalicatena</taxon>
    </lineage>
</organism>
<dbReference type="PROSITE" id="PS00913">
    <property type="entry name" value="ADH_IRON_1"/>
    <property type="match status" value="1"/>
</dbReference>
<dbReference type="RefSeq" id="WP_242992503.1">
    <property type="nucleotide sequence ID" value="NZ_QGDS01000020.1"/>
</dbReference>
<evidence type="ECO:0000256" key="1">
    <source>
        <dbReference type="ARBA" id="ARBA00007358"/>
    </source>
</evidence>
<dbReference type="AlphaFoldDB" id="A0A315ZQF7"/>
<proteinExistence type="inferred from homology"/>
<dbReference type="InterPro" id="IPR056798">
    <property type="entry name" value="ADH_Fe_C"/>
</dbReference>
<evidence type="ECO:0000256" key="3">
    <source>
        <dbReference type="ARBA" id="ARBA00023027"/>
    </source>
</evidence>
<keyword evidence="7" id="KW-1185">Reference proteome</keyword>
<dbReference type="PANTHER" id="PTHR11496">
    <property type="entry name" value="ALCOHOL DEHYDROGENASE"/>
    <property type="match status" value="1"/>
</dbReference>
<evidence type="ECO:0000259" key="5">
    <source>
        <dbReference type="Pfam" id="PF25137"/>
    </source>
</evidence>
<feature type="domain" description="Alcohol dehydrogenase iron-type/glycerol dehydrogenase GldA" evidence="4">
    <location>
        <begin position="15"/>
        <end position="175"/>
    </location>
</feature>
<dbReference type="Proteomes" id="UP000254051">
    <property type="component" value="Unassembled WGS sequence"/>
</dbReference>
<dbReference type="PANTHER" id="PTHR11496:SF102">
    <property type="entry name" value="ALCOHOL DEHYDROGENASE 4"/>
    <property type="match status" value="1"/>
</dbReference>
<dbReference type="Gene3D" id="3.40.50.1970">
    <property type="match status" value="1"/>
</dbReference>
<dbReference type="Gene3D" id="1.20.1090.10">
    <property type="entry name" value="Dehydroquinate synthase-like - alpha domain"/>
    <property type="match status" value="1"/>
</dbReference>
<evidence type="ECO:0000313" key="6">
    <source>
        <dbReference type="EMBL" id="SUQ16057.1"/>
    </source>
</evidence>
<keyword evidence="2" id="KW-0560">Oxidoreductase</keyword>
<reference evidence="7" key="1">
    <citation type="submission" date="2017-07" db="EMBL/GenBank/DDBJ databases">
        <authorList>
            <person name="Varghese N."/>
            <person name="Submissions S."/>
        </authorList>
    </citation>
    <scope>NUCLEOTIDE SEQUENCE [LARGE SCALE GENOMIC DNA]</scope>
    <source>
        <strain evidence="7">NLAE-zl-C134</strain>
    </source>
</reference>
<dbReference type="FunFam" id="3.40.50.1970:FF:000003">
    <property type="entry name" value="Alcohol dehydrogenase, iron-containing"/>
    <property type="match status" value="1"/>
</dbReference>
<dbReference type="Pfam" id="PF25137">
    <property type="entry name" value="ADH_Fe_C"/>
    <property type="match status" value="1"/>
</dbReference>
<protein>
    <submittedName>
        <fullName evidence="6">Uncharacterized protein</fullName>
    </submittedName>
</protein>
<evidence type="ECO:0000256" key="2">
    <source>
        <dbReference type="ARBA" id="ARBA00023002"/>
    </source>
</evidence>
<dbReference type="SUPFAM" id="SSF56796">
    <property type="entry name" value="Dehydroquinate synthase-like"/>
    <property type="match status" value="1"/>
</dbReference>
<name>A0A315ZQF7_9FIRM</name>
<dbReference type="InterPro" id="IPR039697">
    <property type="entry name" value="Alcohol_dehydrogenase_Fe"/>
</dbReference>
<dbReference type="FunFam" id="1.20.1090.10:FF:000001">
    <property type="entry name" value="Aldehyde-alcohol dehydrogenase"/>
    <property type="match status" value="1"/>
</dbReference>
<sequence length="380" mass="41858">MKKLTLTRDMLVTGENALDYLAEIKCKKAVIITGGQSMKRTGILAKVTRILEEKDVEVAIYSGVGKNPTTNMVLEGVEYVKEQNPDCILAVGGGSAIDAAKVMLIFYEHPEMNFDNIFDVNLDELCFTTKFIAIPSTSGTASEVTKVSVITYEEERFKKVIKTIHIFPNIAILDPLLPATLPAQIAAETGMDALTHAMEAYINKSGNDFTDVLAKGAIEGIIEWLPESVIDRSLSAREKIHNYQCMAGMAFANSGLGMVHGVSHAFGGMYNVAHGLANAVILPYSMDYNKKDPEVLRKYAKLSHILGMDVIEKVKKLSAEIAIPAKMQDAGVTEEDFKKDFDKLLEHSMKGSTVVNPIPVSREDMEKFLNCIYYGKKVDF</sequence>
<evidence type="ECO:0000313" key="7">
    <source>
        <dbReference type="Proteomes" id="UP000254051"/>
    </source>
</evidence>
<gene>
    <name evidence="6" type="ORF">SAMN05216529_12040</name>
</gene>
<accession>A0A315ZQF7</accession>
<evidence type="ECO:0000259" key="4">
    <source>
        <dbReference type="Pfam" id="PF00465"/>
    </source>
</evidence>
<keyword evidence="3" id="KW-0520">NAD</keyword>
<dbReference type="GO" id="GO:0046872">
    <property type="term" value="F:metal ion binding"/>
    <property type="evidence" value="ECO:0007669"/>
    <property type="project" value="InterPro"/>
</dbReference>
<dbReference type="InterPro" id="IPR018211">
    <property type="entry name" value="ADH_Fe_CS"/>
</dbReference>
<comment type="similarity">
    <text evidence="1">Belongs to the iron-containing alcohol dehydrogenase family.</text>
</comment>
<dbReference type="GO" id="GO:0004022">
    <property type="term" value="F:alcohol dehydrogenase (NAD+) activity"/>
    <property type="evidence" value="ECO:0007669"/>
    <property type="project" value="TreeGrafter"/>
</dbReference>
<dbReference type="InterPro" id="IPR034802">
    <property type="entry name" value="NADPH_BDH"/>
</dbReference>
<dbReference type="Pfam" id="PF00465">
    <property type="entry name" value="Fe-ADH"/>
    <property type="match status" value="1"/>
</dbReference>
<feature type="domain" description="Fe-containing alcohol dehydrogenase-like C-terminal" evidence="5">
    <location>
        <begin position="187"/>
        <end position="370"/>
    </location>
</feature>